<dbReference type="Gene3D" id="1.10.1520.10">
    <property type="entry name" value="Ribonuclease III domain"/>
    <property type="match status" value="1"/>
</dbReference>
<dbReference type="AlphaFoldDB" id="A0A8E2AX77"/>
<evidence type="ECO:0000259" key="1">
    <source>
        <dbReference type="PROSITE" id="PS50142"/>
    </source>
</evidence>
<evidence type="ECO:0000313" key="3">
    <source>
        <dbReference type="Proteomes" id="UP000250043"/>
    </source>
</evidence>
<dbReference type="CDD" id="cd00593">
    <property type="entry name" value="RIBOc"/>
    <property type="match status" value="1"/>
</dbReference>
<evidence type="ECO:0000313" key="2">
    <source>
        <dbReference type="EMBL" id="OCH92748.1"/>
    </source>
</evidence>
<organism evidence="2 3">
    <name type="scientific">Obba rivulosa</name>
    <dbReference type="NCBI Taxonomy" id="1052685"/>
    <lineage>
        <taxon>Eukaryota</taxon>
        <taxon>Fungi</taxon>
        <taxon>Dikarya</taxon>
        <taxon>Basidiomycota</taxon>
        <taxon>Agaricomycotina</taxon>
        <taxon>Agaricomycetes</taxon>
        <taxon>Polyporales</taxon>
        <taxon>Gelatoporiaceae</taxon>
        <taxon>Obba</taxon>
    </lineage>
</organism>
<gene>
    <name evidence="2" type="ORF">OBBRIDRAFT_811482</name>
</gene>
<feature type="domain" description="RNase III" evidence="1">
    <location>
        <begin position="16"/>
        <end position="150"/>
    </location>
</feature>
<dbReference type="OrthoDB" id="2392202at2759"/>
<dbReference type="InterPro" id="IPR000999">
    <property type="entry name" value="RNase_III_dom"/>
</dbReference>
<dbReference type="EMBL" id="KV722364">
    <property type="protein sequence ID" value="OCH92748.1"/>
    <property type="molecule type" value="Genomic_DNA"/>
</dbReference>
<keyword evidence="3" id="KW-1185">Reference proteome</keyword>
<dbReference type="GO" id="GO:0006396">
    <property type="term" value="P:RNA processing"/>
    <property type="evidence" value="ECO:0007669"/>
    <property type="project" value="InterPro"/>
</dbReference>
<name>A0A8E2AX77_9APHY</name>
<protein>
    <recommendedName>
        <fullName evidence="1">RNase III domain-containing protein</fullName>
    </recommendedName>
</protein>
<proteinExistence type="predicted"/>
<dbReference type="SUPFAM" id="SSF69065">
    <property type="entry name" value="RNase III domain-like"/>
    <property type="match status" value="1"/>
</dbReference>
<dbReference type="Proteomes" id="UP000250043">
    <property type="component" value="Unassembled WGS sequence"/>
</dbReference>
<dbReference type="PROSITE" id="PS50142">
    <property type="entry name" value="RNASE_3_2"/>
    <property type="match status" value="1"/>
</dbReference>
<sequence>MMLHNAQIDCRPLTGLQDYLNQVRHRPSTRNVPQLEAALMERAKNSRHRTPNNNDLLEFIGDRAVNLIGALLVEKVKLSKANHKAVRQVICTNDTFGRLAFYLNFHKGAEMDERDAQDVDDWNPLSGVHPPKVLADLFEAYAGAVYIQHGWTKLERWLRELLDPIVMVATGDHWLSSSPQQIFGDPICQKVSHNPSLETTNQGKLLDYIEFKKGFLAKHGQPLLEALPQNVKFSFDTSVWRLRFTSSICASARSSSTCGLDMSKLQPRALISSR</sequence>
<dbReference type="InterPro" id="IPR036389">
    <property type="entry name" value="RNase_III_sf"/>
</dbReference>
<dbReference type="GO" id="GO:0004525">
    <property type="term" value="F:ribonuclease III activity"/>
    <property type="evidence" value="ECO:0007669"/>
    <property type="project" value="InterPro"/>
</dbReference>
<dbReference type="Pfam" id="PF14622">
    <property type="entry name" value="Ribonucleas_3_3"/>
    <property type="match status" value="1"/>
</dbReference>
<reference evidence="2 3" key="1">
    <citation type="submission" date="2016-07" db="EMBL/GenBank/DDBJ databases">
        <title>Draft genome of the white-rot fungus Obba rivulosa 3A-2.</title>
        <authorList>
            <consortium name="DOE Joint Genome Institute"/>
            <person name="Miettinen O."/>
            <person name="Riley R."/>
            <person name="Acob R."/>
            <person name="Barry K."/>
            <person name="Cullen D."/>
            <person name="De Vries R."/>
            <person name="Hainaut M."/>
            <person name="Hatakka A."/>
            <person name="Henrissat B."/>
            <person name="Hilden K."/>
            <person name="Kuo R."/>
            <person name="Labutti K."/>
            <person name="Lipzen A."/>
            <person name="Makela M.R."/>
            <person name="Sandor L."/>
            <person name="Spatafora J.W."/>
            <person name="Grigoriev I.V."/>
            <person name="Hibbett D.S."/>
        </authorList>
    </citation>
    <scope>NUCLEOTIDE SEQUENCE [LARGE SCALE GENOMIC DNA]</scope>
    <source>
        <strain evidence="2 3">3A-2</strain>
    </source>
</reference>
<dbReference type="SMART" id="SM00535">
    <property type="entry name" value="RIBOc"/>
    <property type="match status" value="1"/>
</dbReference>
<accession>A0A8E2AX77</accession>